<dbReference type="PANTHER" id="PTHR34385">
    <property type="entry name" value="D-ALANYL-D-ALANINE CARBOXYPEPTIDASE"/>
    <property type="match status" value="1"/>
</dbReference>
<evidence type="ECO:0000313" key="3">
    <source>
        <dbReference type="EMBL" id="KAB0678049.1"/>
    </source>
</evidence>
<dbReference type="Gene3D" id="3.30.1380.10">
    <property type="match status" value="1"/>
</dbReference>
<dbReference type="InterPro" id="IPR003709">
    <property type="entry name" value="VanY-like_core_dom"/>
</dbReference>
<dbReference type="PANTHER" id="PTHR34385:SF1">
    <property type="entry name" value="PEPTIDOGLYCAN L-ALANYL-D-GLUTAMATE ENDOPEPTIDASE CWLK"/>
    <property type="match status" value="1"/>
</dbReference>
<evidence type="ECO:0000313" key="4">
    <source>
        <dbReference type="Proteomes" id="UP000432089"/>
    </source>
</evidence>
<dbReference type="GO" id="GO:0008233">
    <property type="term" value="F:peptidase activity"/>
    <property type="evidence" value="ECO:0007669"/>
    <property type="project" value="InterPro"/>
</dbReference>
<dbReference type="SUPFAM" id="SSF55166">
    <property type="entry name" value="Hedgehog/DD-peptidase"/>
    <property type="match status" value="1"/>
</dbReference>
<comment type="caution">
    <text evidence="3">The sequence shown here is derived from an EMBL/GenBank/DDBJ whole genome shotgun (WGS) entry which is preliminary data.</text>
</comment>
<feature type="compositionally biased region" description="Gly residues" evidence="1">
    <location>
        <begin position="218"/>
        <end position="227"/>
    </location>
</feature>
<gene>
    <name evidence="3" type="ORF">F6X38_16620</name>
</gene>
<dbReference type="AlphaFoldDB" id="A0A7V7PMB3"/>
<dbReference type="Pfam" id="PF02557">
    <property type="entry name" value="VanY"/>
    <property type="match status" value="1"/>
</dbReference>
<dbReference type="CDD" id="cd14814">
    <property type="entry name" value="Peptidase_M15"/>
    <property type="match status" value="1"/>
</dbReference>
<organism evidence="3 4">
    <name type="scientific">Plantimonas leprariae</name>
    <dbReference type="NCBI Taxonomy" id="2615207"/>
    <lineage>
        <taxon>Bacteria</taxon>
        <taxon>Pseudomonadati</taxon>
        <taxon>Pseudomonadota</taxon>
        <taxon>Alphaproteobacteria</taxon>
        <taxon>Hyphomicrobiales</taxon>
        <taxon>Aurantimonadaceae</taxon>
        <taxon>Plantimonas</taxon>
    </lineage>
</organism>
<evidence type="ECO:0000259" key="2">
    <source>
        <dbReference type="Pfam" id="PF02557"/>
    </source>
</evidence>
<dbReference type="EMBL" id="VZDO01000014">
    <property type="protein sequence ID" value="KAB0678049.1"/>
    <property type="molecule type" value="Genomic_DNA"/>
</dbReference>
<proteinExistence type="predicted"/>
<dbReference type="Proteomes" id="UP000432089">
    <property type="component" value="Unassembled WGS sequence"/>
</dbReference>
<sequence length="227" mass="24484">MAFDWSRYAVGGATRPDSFTGMRPEFREALERMFIAAPPELGLQVGSGYRSVERQRQLWEASDKSGRMVARPGGSRHNHGDAADLSASGLRLDKASAAARDWVHQNAGAYGLSFPMSYEPWHVELAGARGGKGAPSTVSTPSAALTSPEPLANRFTPQGPAPAVFGDVVGQTPVRTVPIDPAPSFGDLLAGQMQARQRYRQEQDQREAADRERRAALFGGGPFGVYR</sequence>
<feature type="region of interest" description="Disordered" evidence="1">
    <location>
        <begin position="197"/>
        <end position="227"/>
    </location>
</feature>
<dbReference type="RefSeq" id="WP_150971561.1">
    <property type="nucleotide sequence ID" value="NZ_VZDO01000014.1"/>
</dbReference>
<dbReference type="InterPro" id="IPR009045">
    <property type="entry name" value="Zn_M74/Hedgehog-like"/>
</dbReference>
<feature type="region of interest" description="Disordered" evidence="1">
    <location>
        <begin position="62"/>
        <end position="83"/>
    </location>
</feature>
<keyword evidence="4" id="KW-1185">Reference proteome</keyword>
<feature type="domain" description="D-alanyl-D-alanine carboxypeptidase-like core" evidence="2">
    <location>
        <begin position="22"/>
        <end position="126"/>
    </location>
</feature>
<dbReference type="InterPro" id="IPR052179">
    <property type="entry name" value="DD-CPase-like"/>
</dbReference>
<feature type="compositionally biased region" description="Basic and acidic residues" evidence="1">
    <location>
        <begin position="199"/>
        <end position="215"/>
    </location>
</feature>
<name>A0A7V7PMB3_9HYPH</name>
<reference evidence="3 4" key="1">
    <citation type="submission" date="2019-09" db="EMBL/GenBank/DDBJ databases">
        <title>YIM 132180 draft genome.</title>
        <authorList>
            <person name="Zhang K."/>
        </authorList>
    </citation>
    <scope>NUCLEOTIDE SEQUENCE [LARGE SCALE GENOMIC DNA]</scope>
    <source>
        <strain evidence="3 4">YIM 132180</strain>
    </source>
</reference>
<protein>
    <recommendedName>
        <fullName evidence="2">D-alanyl-D-alanine carboxypeptidase-like core domain-containing protein</fullName>
    </recommendedName>
</protein>
<dbReference type="GO" id="GO:0006508">
    <property type="term" value="P:proteolysis"/>
    <property type="evidence" value="ECO:0007669"/>
    <property type="project" value="InterPro"/>
</dbReference>
<accession>A0A7V7PMB3</accession>
<evidence type="ECO:0000256" key="1">
    <source>
        <dbReference type="SAM" id="MobiDB-lite"/>
    </source>
</evidence>